<dbReference type="GO" id="GO:0006260">
    <property type="term" value="P:DNA replication"/>
    <property type="evidence" value="ECO:0007669"/>
    <property type="project" value="InterPro"/>
</dbReference>
<gene>
    <name evidence="3" type="ORF">B8W67_17370</name>
</gene>
<dbReference type="SUPFAM" id="SSF82771">
    <property type="entry name" value="GIY-YIG endonuclease"/>
    <property type="match status" value="1"/>
</dbReference>
<feature type="region of interest" description="Disordered" evidence="2">
    <location>
        <begin position="586"/>
        <end position="662"/>
    </location>
</feature>
<dbReference type="NCBIfam" id="TIGR00573">
    <property type="entry name" value="dnaq"/>
    <property type="match status" value="1"/>
</dbReference>
<dbReference type="EMBL" id="NCXO01000052">
    <property type="protein sequence ID" value="OSC29166.1"/>
    <property type="molecule type" value="Genomic_DNA"/>
</dbReference>
<dbReference type="PANTHER" id="PTHR30562">
    <property type="entry name" value="UVRC/OXIDOREDUCTASE"/>
    <property type="match status" value="1"/>
</dbReference>
<dbReference type="NCBIfam" id="NF005905">
    <property type="entry name" value="PRK07883.1-3"/>
    <property type="match status" value="1"/>
</dbReference>
<dbReference type="InterPro" id="IPR000305">
    <property type="entry name" value="GIY-YIG_endonuc"/>
</dbReference>
<feature type="compositionally biased region" description="Low complexity" evidence="2">
    <location>
        <begin position="586"/>
        <end position="596"/>
    </location>
</feature>
<protein>
    <submittedName>
        <fullName evidence="3">Uncharacterized protein</fullName>
    </submittedName>
</protein>
<dbReference type="SUPFAM" id="SSF53098">
    <property type="entry name" value="Ribonuclease H-like"/>
    <property type="match status" value="1"/>
</dbReference>
<evidence type="ECO:0000313" key="4">
    <source>
        <dbReference type="Proteomes" id="UP000193577"/>
    </source>
</evidence>
<dbReference type="GO" id="GO:0006289">
    <property type="term" value="P:nucleotide-excision repair"/>
    <property type="evidence" value="ECO:0007669"/>
    <property type="project" value="InterPro"/>
</dbReference>
<sequence length="662" mass="70292">MGADDAEQLSLPGVGTPGTLGAVSAAEALDEQPLAATTFVVVDLETTGGAGSDAITEVGAVKVRGGRVLGEFATLVDPRRGIPPRIAELTGITTAMVRDAPPIEVVLPMLWEFAGFGGSDTDTVLVAHNAGFDVGFLRSAAERCAQPWPNPPVLCTVRLARRILPRDEAPSVRLAALARLFGVSNQPTHRALDDARATVEVLHGLIERVGNQGVRTYGDLRGYRSTVTAAQRRKRVLAAHLPPDPGVYLFRAASGEVLYIGTATNLRRRVGQYFTGADPRVRMTEMVRLADRVDHVACAHRLEAGVAELRLLAAHAPPYNRRSKFPRRWWWLVLSAEPFPRLSAVRAPHHDRAVGPFRSRVEALATAELLAQLTGLRTCTRRLARSAVHHCPPHELAGCPTPDGTDRVGYAAAVQRAAALIDGADDAALAAGVAQVESLAAGHRYERAARLRDRLATAVEMLDRGQRLRALAAVPEMVAAAPDGAGGWHLAVIRYGRLAAAGSAPRGVPPLPVVDALRAAAQTVLVEAAPLGGALVEETALIVRWLSAPGVRLVRVDGDQGWSAPRAGAGRWSAWAATARSARLAAEQAPARAGGSSELLTEPHPTREQLFGRAGVDRRGRAAQPVLPGRQPLRGADQSGVGDHRPGGVEDDRVAHRTRHTG</sequence>
<keyword evidence="1" id="KW-0540">Nuclease</keyword>
<dbReference type="FunFam" id="3.30.420.10:FF:000045">
    <property type="entry name" value="3'-5' exonuclease DinG"/>
    <property type="match status" value="1"/>
</dbReference>
<evidence type="ECO:0000256" key="2">
    <source>
        <dbReference type="SAM" id="MobiDB-lite"/>
    </source>
</evidence>
<dbReference type="CDD" id="cd06127">
    <property type="entry name" value="DEDDh"/>
    <property type="match status" value="1"/>
</dbReference>
<dbReference type="GO" id="GO:0003677">
    <property type="term" value="F:DNA binding"/>
    <property type="evidence" value="ECO:0007669"/>
    <property type="project" value="InterPro"/>
</dbReference>
<dbReference type="Pfam" id="PF00929">
    <property type="entry name" value="RNase_T"/>
    <property type="match status" value="1"/>
</dbReference>
<reference evidence="3 4" key="1">
    <citation type="submission" date="2017-04" db="EMBL/GenBank/DDBJ databases">
        <title>The new phylogeny of genus Mycobacterium.</title>
        <authorList>
            <person name="Tortoli E."/>
            <person name="Trovato A."/>
            <person name="Cirillo D.M."/>
        </authorList>
    </citation>
    <scope>NUCLEOTIDE SEQUENCE [LARGE SCALE GENOMIC DNA]</scope>
    <source>
        <strain evidence="3 4">KCTC 19819</strain>
    </source>
</reference>
<feature type="compositionally biased region" description="Basic and acidic residues" evidence="2">
    <location>
        <begin position="642"/>
        <end position="655"/>
    </location>
</feature>
<dbReference type="PROSITE" id="PS50164">
    <property type="entry name" value="GIY_YIG"/>
    <property type="match status" value="1"/>
</dbReference>
<dbReference type="Proteomes" id="UP000193577">
    <property type="component" value="Unassembled WGS sequence"/>
</dbReference>
<dbReference type="Gene3D" id="3.40.1440.10">
    <property type="entry name" value="GIY-YIG endonuclease"/>
    <property type="match status" value="1"/>
</dbReference>
<dbReference type="InterPro" id="IPR047296">
    <property type="entry name" value="GIY-YIG_UvrC_Cho"/>
</dbReference>
<organism evidence="3 4">
    <name type="scientific">Mycolicibacillus koreensis</name>
    <dbReference type="NCBI Taxonomy" id="1069220"/>
    <lineage>
        <taxon>Bacteria</taxon>
        <taxon>Bacillati</taxon>
        <taxon>Actinomycetota</taxon>
        <taxon>Actinomycetes</taxon>
        <taxon>Mycobacteriales</taxon>
        <taxon>Mycobacteriaceae</taxon>
        <taxon>Mycolicibacillus</taxon>
    </lineage>
</organism>
<evidence type="ECO:0000313" key="3">
    <source>
        <dbReference type="EMBL" id="OSC29166.1"/>
    </source>
</evidence>
<accession>A0A7I7S9C3</accession>
<dbReference type="Pfam" id="PF01541">
    <property type="entry name" value="GIY-YIG"/>
    <property type="match status" value="1"/>
</dbReference>
<keyword evidence="1" id="KW-0269">Exonuclease</keyword>
<dbReference type="InterPro" id="IPR013520">
    <property type="entry name" value="Ribonucl_H"/>
</dbReference>
<keyword evidence="4" id="KW-1185">Reference proteome</keyword>
<dbReference type="PANTHER" id="PTHR30562:SF1">
    <property type="entry name" value="UVRABC SYSTEM PROTEIN C"/>
    <property type="match status" value="1"/>
</dbReference>
<dbReference type="Gene3D" id="3.30.420.10">
    <property type="entry name" value="Ribonuclease H-like superfamily/Ribonuclease H"/>
    <property type="match status" value="1"/>
</dbReference>
<evidence type="ECO:0000256" key="1">
    <source>
        <dbReference type="ARBA" id="ARBA00022839"/>
    </source>
</evidence>
<dbReference type="AlphaFoldDB" id="A0A7I7S9C3"/>
<dbReference type="InterPro" id="IPR036397">
    <property type="entry name" value="RNaseH_sf"/>
</dbReference>
<keyword evidence="1" id="KW-0378">Hydrolase</keyword>
<comment type="caution">
    <text evidence="3">The sequence shown here is derived from an EMBL/GenBank/DDBJ whole genome shotgun (WGS) entry which is preliminary data.</text>
</comment>
<dbReference type="InterPro" id="IPR050066">
    <property type="entry name" value="UvrABC_protein_C"/>
</dbReference>
<dbReference type="GO" id="GO:0009380">
    <property type="term" value="C:excinuclease repair complex"/>
    <property type="evidence" value="ECO:0007669"/>
    <property type="project" value="TreeGrafter"/>
</dbReference>
<dbReference type="SMART" id="SM00465">
    <property type="entry name" value="GIYc"/>
    <property type="match status" value="1"/>
</dbReference>
<dbReference type="GO" id="GO:0003887">
    <property type="term" value="F:DNA-directed DNA polymerase activity"/>
    <property type="evidence" value="ECO:0007669"/>
    <property type="project" value="InterPro"/>
</dbReference>
<dbReference type="SMART" id="SM00479">
    <property type="entry name" value="EXOIII"/>
    <property type="match status" value="1"/>
</dbReference>
<dbReference type="InterPro" id="IPR012337">
    <property type="entry name" value="RNaseH-like_sf"/>
</dbReference>
<dbReference type="InterPro" id="IPR035901">
    <property type="entry name" value="GIY-YIG_endonuc_sf"/>
</dbReference>
<dbReference type="CDD" id="cd10434">
    <property type="entry name" value="GIY-YIG_UvrC_Cho"/>
    <property type="match status" value="1"/>
</dbReference>
<name>A0A7I7S9C3_9MYCO</name>
<proteinExistence type="predicted"/>
<dbReference type="InterPro" id="IPR006054">
    <property type="entry name" value="DnaQ"/>
</dbReference>
<dbReference type="NCBIfam" id="NF005907">
    <property type="entry name" value="PRK07883.1-5"/>
    <property type="match status" value="1"/>
</dbReference>
<dbReference type="GO" id="GO:0004527">
    <property type="term" value="F:exonuclease activity"/>
    <property type="evidence" value="ECO:0007669"/>
    <property type="project" value="UniProtKB-KW"/>
</dbReference>